<dbReference type="OrthoDB" id="160645at2759"/>
<reference evidence="2" key="1">
    <citation type="journal article" date="2020" name="Stud. Mycol.">
        <title>101 Dothideomycetes genomes: a test case for predicting lifestyles and emergence of pathogens.</title>
        <authorList>
            <person name="Haridas S."/>
            <person name="Albert R."/>
            <person name="Binder M."/>
            <person name="Bloem J."/>
            <person name="Labutti K."/>
            <person name="Salamov A."/>
            <person name="Andreopoulos B."/>
            <person name="Baker S."/>
            <person name="Barry K."/>
            <person name="Bills G."/>
            <person name="Bluhm B."/>
            <person name="Cannon C."/>
            <person name="Castanera R."/>
            <person name="Culley D."/>
            <person name="Daum C."/>
            <person name="Ezra D."/>
            <person name="Gonzalez J."/>
            <person name="Henrissat B."/>
            <person name="Kuo A."/>
            <person name="Liang C."/>
            <person name="Lipzen A."/>
            <person name="Lutzoni F."/>
            <person name="Magnuson J."/>
            <person name="Mondo S."/>
            <person name="Nolan M."/>
            <person name="Ohm R."/>
            <person name="Pangilinan J."/>
            <person name="Park H.-J."/>
            <person name="Ramirez L."/>
            <person name="Alfaro M."/>
            <person name="Sun H."/>
            <person name="Tritt A."/>
            <person name="Yoshinaga Y."/>
            <person name="Zwiers L.-H."/>
            <person name="Turgeon B."/>
            <person name="Goodwin S."/>
            <person name="Spatafora J."/>
            <person name="Crous P."/>
            <person name="Grigoriev I."/>
        </authorList>
    </citation>
    <scope>NUCLEOTIDE SEQUENCE</scope>
    <source>
        <strain evidence="2">CBS 690.94</strain>
    </source>
</reference>
<protein>
    <recommendedName>
        <fullName evidence="4">Apple domain-containing protein</fullName>
    </recommendedName>
</protein>
<name>A0A9P4PFQ0_9PLEO</name>
<dbReference type="AlphaFoldDB" id="A0A9P4PFQ0"/>
<feature type="compositionally biased region" description="Low complexity" evidence="1">
    <location>
        <begin position="198"/>
        <end position="322"/>
    </location>
</feature>
<evidence type="ECO:0008006" key="4">
    <source>
        <dbReference type="Google" id="ProtNLM"/>
    </source>
</evidence>
<dbReference type="Proteomes" id="UP000799764">
    <property type="component" value="Unassembled WGS sequence"/>
</dbReference>
<keyword evidence="3" id="KW-1185">Reference proteome</keyword>
<sequence length="551" mass="55140">MSGCSFVAPGLVAQVSGQAPIFNYVEPHTSDYFGLQMNYLQSTSTCYGVNSIPEFTPIIQNTAAGYTKTCQFLAAESSTGILCTGAPVTEIPDGKLTVTFQGYTGNANTAPIPFTASFGPSPAAATTTNTATVIEIATQTSTVDGEFASTSTVDGGFATTVTASGGPSSTQTAYTPSTTVTTTNVVGGTTAVTITETNTVSSCSSTTTSGPPVVISSSTTTSESSTSSTSSESSTAASSTASSTSSTSSTALVSPTTTTNSTSSTVVTSSTSSTSSVESSSSIQSIPSSTTQATPSSSTIVSTTDADSPTSTTTVVTPTPVTGAPQCPENDKSIYTSSCGAQYIIECSTDRYGGDLPNGFSTQNSFAACIDDCDTTAGCITVSWVISGGCYKKGSTSAIRTDDNVWGALQLSECTAPTGAAKFKLHRKRVVRSGSDVAGQTPVLKSKTLDKRAGGIAYAPDETYITTTTTVSETTTVASTVTATTTASPSGTTTVTASPSGITTVTASESGVSTTTSLITATVTADSTSFSTSTATVTAAVTTCPSAASSF</sequence>
<organism evidence="2 3">
    <name type="scientific">Karstenula rhodostoma CBS 690.94</name>
    <dbReference type="NCBI Taxonomy" id="1392251"/>
    <lineage>
        <taxon>Eukaryota</taxon>
        <taxon>Fungi</taxon>
        <taxon>Dikarya</taxon>
        <taxon>Ascomycota</taxon>
        <taxon>Pezizomycotina</taxon>
        <taxon>Dothideomycetes</taxon>
        <taxon>Pleosporomycetidae</taxon>
        <taxon>Pleosporales</taxon>
        <taxon>Massarineae</taxon>
        <taxon>Didymosphaeriaceae</taxon>
        <taxon>Karstenula</taxon>
    </lineage>
</organism>
<proteinExistence type="predicted"/>
<gene>
    <name evidence="2" type="ORF">P171DRAFT_433411</name>
</gene>
<comment type="caution">
    <text evidence="2">The sequence shown here is derived from an EMBL/GenBank/DDBJ whole genome shotgun (WGS) entry which is preliminary data.</text>
</comment>
<evidence type="ECO:0000256" key="1">
    <source>
        <dbReference type="SAM" id="MobiDB-lite"/>
    </source>
</evidence>
<dbReference type="EMBL" id="MU001503">
    <property type="protein sequence ID" value="KAF2443067.1"/>
    <property type="molecule type" value="Genomic_DNA"/>
</dbReference>
<accession>A0A9P4PFQ0</accession>
<feature type="region of interest" description="Disordered" evidence="1">
    <location>
        <begin position="198"/>
        <end position="328"/>
    </location>
</feature>
<evidence type="ECO:0000313" key="3">
    <source>
        <dbReference type="Proteomes" id="UP000799764"/>
    </source>
</evidence>
<evidence type="ECO:0000313" key="2">
    <source>
        <dbReference type="EMBL" id="KAF2443067.1"/>
    </source>
</evidence>